<dbReference type="PANTHER" id="PTHR36987:SF1">
    <property type="entry name" value="NADH DEHYDROGENASE [UBIQUINONE] 1 BETA SUBCOMPLEX SUBUNIT 2"/>
    <property type="match status" value="1"/>
</dbReference>
<keyword evidence="3" id="KW-1185">Reference proteome</keyword>
<accession>S8A4D5</accession>
<gene>
    <name evidence="2" type="ORF">H072_8648</name>
</gene>
<comment type="caution">
    <text evidence="2">The sequence shown here is derived from an EMBL/GenBank/DDBJ whole genome shotgun (WGS) entry which is preliminary data.</text>
</comment>
<organism evidence="2 3">
    <name type="scientific">Dactylellina haptotyla (strain CBS 200.50)</name>
    <name type="common">Nematode-trapping fungus</name>
    <name type="synonym">Monacrosporium haptotylum</name>
    <dbReference type="NCBI Taxonomy" id="1284197"/>
    <lineage>
        <taxon>Eukaryota</taxon>
        <taxon>Fungi</taxon>
        <taxon>Dikarya</taxon>
        <taxon>Ascomycota</taxon>
        <taxon>Pezizomycotina</taxon>
        <taxon>Orbiliomycetes</taxon>
        <taxon>Orbiliales</taxon>
        <taxon>Orbiliaceae</taxon>
        <taxon>Dactylellina</taxon>
    </lineage>
</organism>
<keyword evidence="1" id="KW-0812">Transmembrane</keyword>
<dbReference type="PANTHER" id="PTHR36987">
    <property type="entry name" value="NADH DEHYDROGENASE [UBIQUINONE] 1 BETA SUBCOMPLEX SUBUNIT 2-LIKE"/>
    <property type="match status" value="1"/>
</dbReference>
<dbReference type="InterPro" id="IPR044980">
    <property type="entry name" value="NDUFB2_plant/fungi"/>
</dbReference>
<dbReference type="AlphaFoldDB" id="S8A4D5"/>
<dbReference type="EMBL" id="AQGS01000616">
    <property type="protein sequence ID" value="EPS37654.1"/>
    <property type="molecule type" value="Genomic_DNA"/>
</dbReference>
<dbReference type="OMA" id="WIMLRIK"/>
<dbReference type="GO" id="GO:0005743">
    <property type="term" value="C:mitochondrial inner membrane"/>
    <property type="evidence" value="ECO:0007669"/>
    <property type="project" value="InterPro"/>
</dbReference>
<reference evidence="2 3" key="1">
    <citation type="journal article" date="2013" name="PLoS Genet.">
        <title>Genomic mechanisms accounting for the adaptation to parasitism in nematode-trapping fungi.</title>
        <authorList>
            <person name="Meerupati T."/>
            <person name="Andersson K.M."/>
            <person name="Friman E."/>
            <person name="Kumar D."/>
            <person name="Tunlid A."/>
            <person name="Ahren D."/>
        </authorList>
    </citation>
    <scope>NUCLEOTIDE SEQUENCE [LARGE SCALE GENOMIC DNA]</scope>
    <source>
        <strain evidence="2 3">CBS 200.50</strain>
    </source>
</reference>
<evidence type="ECO:0008006" key="4">
    <source>
        <dbReference type="Google" id="ProtNLM"/>
    </source>
</evidence>
<evidence type="ECO:0000313" key="2">
    <source>
        <dbReference type="EMBL" id="EPS37654.1"/>
    </source>
</evidence>
<name>S8A4D5_DACHA</name>
<keyword evidence="1" id="KW-0472">Membrane</keyword>
<dbReference type="GO" id="GO:0045271">
    <property type="term" value="C:respiratory chain complex I"/>
    <property type="evidence" value="ECO:0007669"/>
    <property type="project" value="InterPro"/>
</dbReference>
<proteinExistence type="predicted"/>
<dbReference type="STRING" id="1284197.S8A4D5"/>
<reference evidence="3" key="2">
    <citation type="submission" date="2013-04" db="EMBL/GenBank/DDBJ databases">
        <title>Genomic mechanisms accounting for the adaptation to parasitism in nematode-trapping fungi.</title>
        <authorList>
            <person name="Ahren D.G."/>
        </authorList>
    </citation>
    <scope>NUCLEOTIDE SEQUENCE [LARGE SCALE GENOMIC DNA]</scope>
    <source>
        <strain evidence="3">CBS 200.50</strain>
    </source>
</reference>
<feature type="transmembrane region" description="Helical" evidence="1">
    <location>
        <begin position="18"/>
        <end position="36"/>
    </location>
</feature>
<protein>
    <recommendedName>
        <fullName evidence="4">NADH dehydrogenase [ubiquinone] 1 beta subcomplex subunit 2</fullName>
    </recommendedName>
</protein>
<evidence type="ECO:0000313" key="3">
    <source>
        <dbReference type="Proteomes" id="UP000015100"/>
    </source>
</evidence>
<dbReference type="HOGENOM" id="CLU_181953_1_1_1"/>
<dbReference type="eggNOG" id="ENOG502SBBE">
    <property type="taxonomic scope" value="Eukaryota"/>
</dbReference>
<sequence length="54" mass="6063">MAGGHGGHPIHIHPVRPLYRIAATGLGASMWFFLMYRAKKDGAVLLGWRHPFEH</sequence>
<keyword evidence="1" id="KW-1133">Transmembrane helix</keyword>
<evidence type="ECO:0000256" key="1">
    <source>
        <dbReference type="SAM" id="Phobius"/>
    </source>
</evidence>
<dbReference type="Proteomes" id="UP000015100">
    <property type="component" value="Unassembled WGS sequence"/>
</dbReference>
<dbReference type="OrthoDB" id="531564at2759"/>